<proteinExistence type="inferred from homology"/>
<feature type="compositionally biased region" description="Polar residues" evidence="9">
    <location>
        <begin position="70"/>
        <end position="80"/>
    </location>
</feature>
<dbReference type="OMA" id="EMNMEEF"/>
<comment type="subcellular location">
    <subcellularLocation>
        <location evidence="2">Cytoplasm</location>
    </subcellularLocation>
    <subcellularLocation>
        <location evidence="1">Nucleus</location>
    </subcellularLocation>
</comment>
<feature type="compositionally biased region" description="Polar residues" evidence="9">
    <location>
        <begin position="118"/>
        <end position="127"/>
    </location>
</feature>
<dbReference type="PANTHER" id="PTHR14195">
    <property type="entry name" value="G PATCH DOMAIN CONTAINING PROTEIN 2"/>
    <property type="match status" value="1"/>
</dbReference>
<dbReference type="STRING" id="454130.A0A0U5G4S9"/>
<dbReference type="InterPro" id="IPR036867">
    <property type="entry name" value="R3H_dom_sf"/>
</dbReference>
<dbReference type="Pfam" id="PF01424">
    <property type="entry name" value="R3H"/>
    <property type="match status" value="1"/>
</dbReference>
<keyword evidence="6" id="KW-0507">mRNA processing</keyword>
<dbReference type="GO" id="GO:0005634">
    <property type="term" value="C:nucleus"/>
    <property type="evidence" value="ECO:0007669"/>
    <property type="project" value="UniProtKB-SubCell"/>
</dbReference>
<dbReference type="SMART" id="SM00393">
    <property type="entry name" value="R3H"/>
    <property type="match status" value="1"/>
</dbReference>
<feature type="region of interest" description="Disordered" evidence="9">
    <location>
        <begin position="224"/>
        <end position="276"/>
    </location>
</feature>
<dbReference type="Pfam" id="PF01585">
    <property type="entry name" value="G-patch"/>
    <property type="match status" value="1"/>
</dbReference>
<evidence type="ECO:0000313" key="13">
    <source>
        <dbReference type="Proteomes" id="UP000054771"/>
    </source>
</evidence>
<evidence type="ECO:0000256" key="9">
    <source>
        <dbReference type="SAM" id="MobiDB-lite"/>
    </source>
</evidence>
<dbReference type="GO" id="GO:0003676">
    <property type="term" value="F:nucleic acid binding"/>
    <property type="evidence" value="ECO:0007669"/>
    <property type="project" value="UniProtKB-UniRule"/>
</dbReference>
<dbReference type="PROSITE" id="PS51061">
    <property type="entry name" value="R3H"/>
    <property type="match status" value="1"/>
</dbReference>
<name>A0A0U5G4S9_ASPCI</name>
<keyword evidence="5" id="KW-0963">Cytoplasm</keyword>
<feature type="compositionally biased region" description="Basic residues" evidence="9">
    <location>
        <begin position="1"/>
        <end position="17"/>
    </location>
</feature>
<evidence type="ECO:0000256" key="4">
    <source>
        <dbReference type="ARBA" id="ARBA00018964"/>
    </source>
</evidence>
<comment type="similarity">
    <text evidence="3">Belongs to the SQS1 family.</text>
</comment>
<keyword evidence="8" id="KW-0539">Nucleus</keyword>
<evidence type="ECO:0000256" key="5">
    <source>
        <dbReference type="ARBA" id="ARBA00022490"/>
    </source>
</evidence>
<dbReference type="GO" id="GO:0008380">
    <property type="term" value="P:RNA splicing"/>
    <property type="evidence" value="ECO:0007669"/>
    <property type="project" value="UniProtKB-KW"/>
</dbReference>
<evidence type="ECO:0000256" key="7">
    <source>
        <dbReference type="ARBA" id="ARBA00023187"/>
    </source>
</evidence>
<dbReference type="OrthoDB" id="21470at2759"/>
<evidence type="ECO:0000256" key="2">
    <source>
        <dbReference type="ARBA" id="ARBA00004496"/>
    </source>
</evidence>
<dbReference type="EMBL" id="CDMC01000008">
    <property type="protein sequence ID" value="CEL06710.1"/>
    <property type="molecule type" value="Genomic_DNA"/>
</dbReference>
<evidence type="ECO:0000259" key="11">
    <source>
        <dbReference type="PROSITE" id="PS51061"/>
    </source>
</evidence>
<accession>A0A0U5G4S9</accession>
<dbReference type="GO" id="GO:0005737">
    <property type="term" value="C:cytoplasm"/>
    <property type="evidence" value="ECO:0007669"/>
    <property type="project" value="UniProtKB-SubCell"/>
</dbReference>
<evidence type="ECO:0000256" key="6">
    <source>
        <dbReference type="ARBA" id="ARBA00022664"/>
    </source>
</evidence>
<dbReference type="InterPro" id="IPR000467">
    <property type="entry name" value="G_patch_dom"/>
</dbReference>
<feature type="region of interest" description="Disordered" evidence="9">
    <location>
        <begin position="60"/>
        <end position="103"/>
    </location>
</feature>
<feature type="domain" description="G-patch" evidence="10">
    <location>
        <begin position="522"/>
        <end position="565"/>
    </location>
</feature>
<feature type="compositionally biased region" description="Basic and acidic residues" evidence="9">
    <location>
        <begin position="246"/>
        <end position="260"/>
    </location>
</feature>
<keyword evidence="7" id="KW-0508">mRNA splicing</keyword>
<dbReference type="InterPro" id="IPR051189">
    <property type="entry name" value="Splicing_assoc_domain"/>
</dbReference>
<protein>
    <recommendedName>
        <fullName evidence="4">Protein SQS1</fullName>
    </recommendedName>
</protein>
<keyword evidence="13" id="KW-1185">Reference proteome</keyword>
<feature type="region of interest" description="Disordered" evidence="9">
    <location>
        <begin position="115"/>
        <end position="138"/>
    </location>
</feature>
<feature type="region of interest" description="Disordered" evidence="9">
    <location>
        <begin position="1"/>
        <end position="36"/>
    </location>
</feature>
<evidence type="ECO:0000259" key="10">
    <source>
        <dbReference type="PROSITE" id="PS50174"/>
    </source>
</evidence>
<sequence length="565" mass="62431">MARSNKGKLRKASKKTASKNSQAGIKPNYISMQEEARNTEGRSLWRTDTQLRHRAVQFVSAGNIEPAQKFDSTSTPSEDGQIQCPEPDHEPTAEVQLDTENKPMTDSITAVTTVLRPTVQQRSPTPEDSSEDEVVFRGRRNRKESYLVKPVQNILTTPGSQEDAPCEPALNVPDHGASTDVSGPRIASSINESPDYIQIDDYAMYRDSETSDEDQILADYIANMDDTSDGDDSSSSPNEDRDQDEDPKVEAPVKGSHDMVLDSDSGSLHSDGPEMSGDLDLDSLAEFVSFGRSKAGHKKSRFAEASAFADALELDPYYGFDIMDFSRPSLRKKAKKGSDNFNFDVDEELEAEMLNAWNHDRLKKKSKKKEREQLRAQGLLGRRKNDPDLKIKYVDGIGIEDLKSEIRLFILSPKNSLSLPPMTKHRRMLVHDMAHVLRLTSKSRGKGSLRFPVLSKTTRTPKYTPKTISQLDRVLSREKFGPRALKAWDKTGARPNKAKAGQGNVSYMDGDVVGASAPEIGAENIGRAMLEKMGWSRGTALGATHNKGILLPVSHVVKNSKAGLG</sequence>
<dbReference type="GO" id="GO:0006397">
    <property type="term" value="P:mRNA processing"/>
    <property type="evidence" value="ECO:0007669"/>
    <property type="project" value="UniProtKB-KW"/>
</dbReference>
<gene>
    <name evidence="12" type="ORF">ASPCAL09882</name>
</gene>
<dbReference type="PROSITE" id="PS50174">
    <property type="entry name" value="G_PATCH"/>
    <property type="match status" value="1"/>
</dbReference>
<feature type="domain" description="R3H" evidence="11">
    <location>
        <begin position="396"/>
        <end position="458"/>
    </location>
</feature>
<dbReference type="InterPro" id="IPR001374">
    <property type="entry name" value="R3H_dom"/>
</dbReference>
<organism evidence="12 13">
    <name type="scientific">Aspergillus calidoustus</name>
    <dbReference type="NCBI Taxonomy" id="454130"/>
    <lineage>
        <taxon>Eukaryota</taxon>
        <taxon>Fungi</taxon>
        <taxon>Dikarya</taxon>
        <taxon>Ascomycota</taxon>
        <taxon>Pezizomycotina</taxon>
        <taxon>Eurotiomycetes</taxon>
        <taxon>Eurotiomycetidae</taxon>
        <taxon>Eurotiales</taxon>
        <taxon>Aspergillaceae</taxon>
        <taxon>Aspergillus</taxon>
        <taxon>Aspergillus subgen. Nidulantes</taxon>
    </lineage>
</organism>
<evidence type="ECO:0000313" key="12">
    <source>
        <dbReference type="EMBL" id="CEL06710.1"/>
    </source>
</evidence>
<evidence type="ECO:0000256" key="8">
    <source>
        <dbReference type="ARBA" id="ARBA00023242"/>
    </source>
</evidence>
<dbReference type="Proteomes" id="UP000054771">
    <property type="component" value="Unassembled WGS sequence"/>
</dbReference>
<dbReference type="InterPro" id="IPR034082">
    <property type="entry name" value="R3H_G-patch"/>
</dbReference>
<evidence type="ECO:0000256" key="3">
    <source>
        <dbReference type="ARBA" id="ARBA00010306"/>
    </source>
</evidence>
<dbReference type="Gene3D" id="3.30.1370.50">
    <property type="entry name" value="R3H-like domain"/>
    <property type="match status" value="1"/>
</dbReference>
<evidence type="ECO:0000256" key="1">
    <source>
        <dbReference type="ARBA" id="ARBA00004123"/>
    </source>
</evidence>
<dbReference type="AlphaFoldDB" id="A0A0U5G4S9"/>
<reference evidence="13" key="1">
    <citation type="journal article" date="2016" name="Genome Announc.">
        <title>Draft genome sequences of fungus Aspergillus calidoustus.</title>
        <authorList>
            <person name="Horn F."/>
            <person name="Linde J."/>
            <person name="Mattern D.J."/>
            <person name="Walther G."/>
            <person name="Guthke R."/>
            <person name="Scherlach K."/>
            <person name="Martin K."/>
            <person name="Brakhage A.A."/>
            <person name="Petzke L."/>
            <person name="Valiante V."/>
        </authorList>
    </citation>
    <scope>NUCLEOTIDE SEQUENCE [LARGE SCALE GENOMIC DNA]</scope>
    <source>
        <strain evidence="13">SF006504</strain>
    </source>
</reference>
<dbReference type="SMART" id="SM00443">
    <property type="entry name" value="G_patch"/>
    <property type="match status" value="1"/>
</dbReference>
<dbReference type="SUPFAM" id="SSF82708">
    <property type="entry name" value="R3H domain"/>
    <property type="match status" value="1"/>
</dbReference>
<feature type="region of interest" description="Disordered" evidence="9">
    <location>
        <begin position="150"/>
        <end position="193"/>
    </location>
</feature>
<dbReference type="CDD" id="cd02646">
    <property type="entry name" value="R3H_G-patch"/>
    <property type="match status" value="1"/>
</dbReference>